<keyword evidence="1" id="KW-0732">Signal</keyword>
<sequence>MPRVSLLLVIGLHQFTDIGAAISEASEEEGREVWLCWASVRRMVKDAIRAADACTAQHHGEIKSAILRQQNFLVILTLKSILGSSKNAIVLPFPFWACQANCHIKMDTRRHNMEPEPLVLSLELCFPRTQRKIRNQPQNWLLSYSQECKQLLLITETDLRSLSGGDDCSVELIHFLFAALFWALIKHSDCNFNSMVVQEQLGYFPYKSDAMFCMQDGCELTQSMLEQNATTV</sequence>
<dbReference type="Proteomes" id="UP000636800">
    <property type="component" value="Chromosome 13"/>
</dbReference>
<keyword evidence="3" id="KW-1185">Reference proteome</keyword>
<proteinExistence type="predicted"/>
<evidence type="ECO:0000313" key="2">
    <source>
        <dbReference type="EMBL" id="KAG0455047.1"/>
    </source>
</evidence>
<evidence type="ECO:0000313" key="3">
    <source>
        <dbReference type="Proteomes" id="UP000636800"/>
    </source>
</evidence>
<accession>A0A835UB23</accession>
<gene>
    <name evidence="2" type="ORF">HPP92_024339</name>
</gene>
<feature type="signal peptide" evidence="1">
    <location>
        <begin position="1"/>
        <end position="20"/>
    </location>
</feature>
<feature type="chain" id="PRO_5032468972" evidence="1">
    <location>
        <begin position="21"/>
        <end position="232"/>
    </location>
</feature>
<dbReference type="AlphaFoldDB" id="A0A835UB23"/>
<protein>
    <submittedName>
        <fullName evidence="2">Uncharacterized protein</fullName>
    </submittedName>
</protein>
<organism evidence="2 3">
    <name type="scientific">Vanilla planifolia</name>
    <name type="common">Vanilla</name>
    <dbReference type="NCBI Taxonomy" id="51239"/>
    <lineage>
        <taxon>Eukaryota</taxon>
        <taxon>Viridiplantae</taxon>
        <taxon>Streptophyta</taxon>
        <taxon>Embryophyta</taxon>
        <taxon>Tracheophyta</taxon>
        <taxon>Spermatophyta</taxon>
        <taxon>Magnoliopsida</taxon>
        <taxon>Liliopsida</taxon>
        <taxon>Asparagales</taxon>
        <taxon>Orchidaceae</taxon>
        <taxon>Vanilloideae</taxon>
        <taxon>Vanilleae</taxon>
        <taxon>Vanilla</taxon>
    </lineage>
</organism>
<evidence type="ECO:0000256" key="1">
    <source>
        <dbReference type="SAM" id="SignalP"/>
    </source>
</evidence>
<dbReference type="EMBL" id="JADCNL010000013">
    <property type="protein sequence ID" value="KAG0455047.1"/>
    <property type="molecule type" value="Genomic_DNA"/>
</dbReference>
<name>A0A835UB23_VANPL</name>
<reference evidence="2 3" key="1">
    <citation type="journal article" date="2020" name="Nat. Food">
        <title>A phased Vanilla planifolia genome enables genetic improvement of flavour and production.</title>
        <authorList>
            <person name="Hasing T."/>
            <person name="Tang H."/>
            <person name="Brym M."/>
            <person name="Khazi F."/>
            <person name="Huang T."/>
            <person name="Chambers A.H."/>
        </authorList>
    </citation>
    <scope>NUCLEOTIDE SEQUENCE [LARGE SCALE GENOMIC DNA]</scope>
    <source>
        <tissue evidence="2">Leaf</tissue>
    </source>
</reference>
<comment type="caution">
    <text evidence="2">The sequence shown here is derived from an EMBL/GenBank/DDBJ whole genome shotgun (WGS) entry which is preliminary data.</text>
</comment>